<accession>A0A167XNC3</accession>
<dbReference type="RefSeq" id="WP_066079152.1">
    <property type="nucleotide sequence ID" value="NZ_FRDK01000001.1"/>
</dbReference>
<dbReference type="EMBL" id="LVJE01000011">
    <property type="protein sequence ID" value="OAB28536.1"/>
    <property type="molecule type" value="Genomic_DNA"/>
</dbReference>
<organism evidence="2 3">
    <name type="scientific">Flavobacterium fryxellicola</name>
    <dbReference type="NCBI Taxonomy" id="249352"/>
    <lineage>
        <taxon>Bacteria</taxon>
        <taxon>Pseudomonadati</taxon>
        <taxon>Bacteroidota</taxon>
        <taxon>Flavobacteriia</taxon>
        <taxon>Flavobacteriales</taxon>
        <taxon>Flavobacteriaceae</taxon>
        <taxon>Flavobacterium</taxon>
    </lineage>
</organism>
<protein>
    <recommendedName>
        <fullName evidence="4">Deoxyribose-phosphate aldolase</fullName>
    </recommendedName>
</protein>
<sequence>MKKNLILLCVLTVLLFSCNKKKDINEATGNNDTLVTEKKFSKADSIINQAIEAHGGKLYKTADYSFIFRGKKYRFENNGATYTYSSEIQKRDSLIKDMLTPDKFERTINSTLQTLSKEDAEKYSESLNSVIYFATLPHKLQDISVNKKFIEETTINGKKYDAISVTFGQDGGGKDFDDEYQYWINKDTHKMEYLAYNYRVNKGGVRFRVAFNTRVIGGVIFQDYINYEAPLQTSLKDLPELYEQGKLKEVSQILTENVVNNHK</sequence>
<dbReference type="AlphaFoldDB" id="A0A167XNC3"/>
<dbReference type="STRING" id="249352.SAMN05444395_101357"/>
<dbReference type="Proteomes" id="UP000077164">
    <property type="component" value="Unassembled WGS sequence"/>
</dbReference>
<name>A0A167XNC3_9FLAO</name>
<keyword evidence="1" id="KW-0732">Signal</keyword>
<dbReference type="Pfam" id="PF20113">
    <property type="entry name" value="DUF6503"/>
    <property type="match status" value="1"/>
</dbReference>
<evidence type="ECO:0000256" key="1">
    <source>
        <dbReference type="SAM" id="SignalP"/>
    </source>
</evidence>
<dbReference type="PROSITE" id="PS51257">
    <property type="entry name" value="PROKAR_LIPOPROTEIN"/>
    <property type="match status" value="1"/>
</dbReference>
<evidence type="ECO:0008006" key="4">
    <source>
        <dbReference type="Google" id="ProtNLM"/>
    </source>
</evidence>
<dbReference type="InterPro" id="IPR045444">
    <property type="entry name" value="DUF6503"/>
</dbReference>
<comment type="caution">
    <text evidence="2">The sequence shown here is derived from an EMBL/GenBank/DDBJ whole genome shotgun (WGS) entry which is preliminary data.</text>
</comment>
<feature type="chain" id="PRO_5007894482" description="Deoxyribose-phosphate aldolase" evidence="1">
    <location>
        <begin position="23"/>
        <end position="263"/>
    </location>
</feature>
<evidence type="ECO:0000313" key="3">
    <source>
        <dbReference type="Proteomes" id="UP000077164"/>
    </source>
</evidence>
<reference evidence="2 3" key="1">
    <citation type="submission" date="2016-03" db="EMBL/GenBank/DDBJ databases">
        <title>Draft genome sequence of Flavobacterium fryxellicola DSM 16209.</title>
        <authorList>
            <person name="Shin S.-K."/>
            <person name="Yi H."/>
        </authorList>
    </citation>
    <scope>NUCLEOTIDE SEQUENCE [LARGE SCALE GENOMIC DNA]</scope>
    <source>
        <strain evidence="2 3">DSM 16209</strain>
    </source>
</reference>
<gene>
    <name evidence="2" type="ORF">FBFR_07515</name>
</gene>
<proteinExistence type="predicted"/>
<keyword evidence="3" id="KW-1185">Reference proteome</keyword>
<feature type="signal peptide" evidence="1">
    <location>
        <begin position="1"/>
        <end position="22"/>
    </location>
</feature>
<evidence type="ECO:0000313" key="2">
    <source>
        <dbReference type="EMBL" id="OAB28536.1"/>
    </source>
</evidence>